<dbReference type="Pfam" id="PF14160">
    <property type="entry name" value="FAM110_C"/>
    <property type="match status" value="1"/>
</dbReference>
<reference evidence="5" key="1">
    <citation type="submission" date="2025-08" db="UniProtKB">
        <authorList>
            <consortium name="Ensembl"/>
        </authorList>
    </citation>
    <scope>IDENTIFICATION</scope>
</reference>
<feature type="region of interest" description="Disordered" evidence="2">
    <location>
        <begin position="166"/>
        <end position="250"/>
    </location>
</feature>
<feature type="compositionally biased region" description="Low complexity" evidence="2">
    <location>
        <begin position="454"/>
        <end position="474"/>
    </location>
</feature>
<proteinExistence type="inferred from homology"/>
<dbReference type="PANTHER" id="PTHR14758:SF4">
    <property type="entry name" value="PROTEIN FAM110A"/>
    <property type="match status" value="1"/>
</dbReference>
<dbReference type="OrthoDB" id="10028183at2759"/>
<feature type="region of interest" description="Disordered" evidence="2">
    <location>
        <begin position="443"/>
        <end position="486"/>
    </location>
</feature>
<feature type="compositionally biased region" description="Low complexity" evidence="2">
    <location>
        <begin position="232"/>
        <end position="248"/>
    </location>
</feature>
<evidence type="ECO:0000259" key="4">
    <source>
        <dbReference type="Pfam" id="PF14161"/>
    </source>
</evidence>
<feature type="compositionally biased region" description="Basic and acidic residues" evidence="2">
    <location>
        <begin position="199"/>
        <end position="209"/>
    </location>
</feature>
<evidence type="ECO:0000313" key="6">
    <source>
        <dbReference type="Proteomes" id="UP000694521"/>
    </source>
</evidence>
<dbReference type="Ensembl" id="ENSACDT00005024962.1">
    <property type="protein sequence ID" value="ENSACDP00005020866.1"/>
    <property type="gene ID" value="ENSACDG00005015121.1"/>
</dbReference>
<evidence type="ECO:0000256" key="2">
    <source>
        <dbReference type="SAM" id="MobiDB-lite"/>
    </source>
</evidence>
<feature type="compositionally biased region" description="Polar residues" evidence="2">
    <location>
        <begin position="166"/>
        <end position="179"/>
    </location>
</feature>
<feature type="region of interest" description="Disordered" evidence="2">
    <location>
        <begin position="343"/>
        <end position="367"/>
    </location>
</feature>
<reference evidence="5" key="2">
    <citation type="submission" date="2025-09" db="UniProtKB">
        <authorList>
            <consortium name="Ensembl"/>
        </authorList>
    </citation>
    <scope>IDENTIFICATION</scope>
</reference>
<evidence type="ECO:0000259" key="3">
    <source>
        <dbReference type="Pfam" id="PF14160"/>
    </source>
</evidence>
<accession>A0A8B9EFK5</accession>
<organism evidence="5 6">
    <name type="scientific">Anser cygnoides</name>
    <name type="common">Swan goose</name>
    <dbReference type="NCBI Taxonomy" id="8845"/>
    <lineage>
        <taxon>Eukaryota</taxon>
        <taxon>Metazoa</taxon>
        <taxon>Chordata</taxon>
        <taxon>Craniata</taxon>
        <taxon>Vertebrata</taxon>
        <taxon>Euteleostomi</taxon>
        <taxon>Archelosauria</taxon>
        <taxon>Archosauria</taxon>
        <taxon>Dinosauria</taxon>
        <taxon>Saurischia</taxon>
        <taxon>Theropoda</taxon>
        <taxon>Coelurosauria</taxon>
        <taxon>Aves</taxon>
        <taxon>Neognathae</taxon>
        <taxon>Galloanserae</taxon>
        <taxon>Anseriformes</taxon>
        <taxon>Anatidae</taxon>
        <taxon>Anserinae</taxon>
        <taxon>Anser</taxon>
    </lineage>
</organism>
<feature type="region of interest" description="Disordered" evidence="2">
    <location>
        <begin position="538"/>
        <end position="561"/>
    </location>
</feature>
<comment type="similarity">
    <text evidence="1">Belongs to the FAM110 family.</text>
</comment>
<evidence type="ECO:0000256" key="1">
    <source>
        <dbReference type="ARBA" id="ARBA00010576"/>
    </source>
</evidence>
<feature type="domain" description="Centrosome-associated FAM110 N-terminal" evidence="4">
    <location>
        <begin position="269"/>
        <end position="372"/>
    </location>
</feature>
<feature type="compositionally biased region" description="Low complexity" evidence="2">
    <location>
        <begin position="400"/>
        <end position="425"/>
    </location>
</feature>
<sequence>MWLQARWPCSAVSPPSAPLAGPLCLEAQKRAGLWDCGGLGLDLGPVRARGTCPCRGSGCPRAGPAVRVWGGSDPRQGEGRGWLGTFWLGLHSCGGALPSSPTEPRARSCIHAAQPALPAALGPAPGRHRPRPRSMTQPQLKRGLAWRKAPCLCVHAGKERCFQSLQSTGLPRRASSPSGDSEGAVSRPAAGRPVPVPHEPCREQGRPRCGEAAGTGPPSHHGTSTGRGGSSSAGQIQPAARALRAPLATPSARTMPVEALNAGDAMKGAAVTAPFTSAMPIRILNKGPEYFRRRVEPGARKPSAVERLEADKAKYVKSQQVASTKQEPVKPPLLKQPLFAPGVRRAMLTPSRKTPPGPRRSEAGGTKTSLNLEILNNLINICDSPFPKAESPRGREWQCKAEAPGAGAEGAGKAPESPAAPKPSGTVAVRRVDVRPCGALPARVSPAGQVTPVSLSPAPGRLPAAPALSSPSRPESARRQTLLHRSKSDLSDRFSRATADLERFFNYCGLDPEEVRDMGAEHFARASSDIVSVKFHSVSTASSEGGRSPRSAATPEGRPAERMPYGISVVERNARVIKWLYGLRQAREPQQVSNV</sequence>
<protein>
    <submittedName>
        <fullName evidence="5">Family with sequence similarity 110 member A</fullName>
    </submittedName>
</protein>
<dbReference type="Proteomes" id="UP000694521">
    <property type="component" value="Unplaced"/>
</dbReference>
<feature type="compositionally biased region" description="Basic and acidic residues" evidence="2">
    <location>
        <begin position="390"/>
        <end position="399"/>
    </location>
</feature>
<evidence type="ECO:0000313" key="5">
    <source>
        <dbReference type="Ensembl" id="ENSACDP00005020866.1"/>
    </source>
</evidence>
<keyword evidence="6" id="KW-1185">Reference proteome</keyword>
<dbReference type="InterPro" id="IPR025740">
    <property type="entry name" value="FAM110"/>
</dbReference>
<feature type="region of interest" description="Disordered" evidence="2">
    <location>
        <begin position="117"/>
        <end position="142"/>
    </location>
</feature>
<feature type="domain" description="Centrosome-associated FAM110 C-terminal" evidence="3">
    <location>
        <begin position="483"/>
        <end position="586"/>
    </location>
</feature>
<feature type="region of interest" description="Disordered" evidence="2">
    <location>
        <begin position="388"/>
        <end position="426"/>
    </location>
</feature>
<dbReference type="Pfam" id="PF14161">
    <property type="entry name" value="FAM110_N"/>
    <property type="match status" value="1"/>
</dbReference>
<dbReference type="AlphaFoldDB" id="A0A8B9EFK5"/>
<dbReference type="PANTHER" id="PTHR14758">
    <property type="entry name" value="AGAP005440-PA"/>
    <property type="match status" value="1"/>
</dbReference>
<dbReference type="InterPro" id="IPR025739">
    <property type="entry name" value="FAM110_N"/>
</dbReference>
<name>A0A8B9EFK5_ANSCY</name>
<dbReference type="InterPro" id="IPR025741">
    <property type="entry name" value="FAM110_C"/>
</dbReference>